<dbReference type="AlphaFoldDB" id="A0A5N6F369"/>
<organism evidence="2 3">
    <name type="scientific">Aspergillus novoparasiticus</name>
    <dbReference type="NCBI Taxonomy" id="986946"/>
    <lineage>
        <taxon>Eukaryota</taxon>
        <taxon>Fungi</taxon>
        <taxon>Dikarya</taxon>
        <taxon>Ascomycota</taxon>
        <taxon>Pezizomycotina</taxon>
        <taxon>Eurotiomycetes</taxon>
        <taxon>Eurotiomycetidae</taxon>
        <taxon>Eurotiales</taxon>
        <taxon>Aspergillaceae</taxon>
        <taxon>Aspergillus</taxon>
        <taxon>Aspergillus subgen. Circumdati</taxon>
    </lineage>
</organism>
<evidence type="ECO:0000256" key="1">
    <source>
        <dbReference type="SAM" id="SignalP"/>
    </source>
</evidence>
<sequence>MIWPLRTLMLYPIPSIGCLVSLAVEGFSGEVHVRVYRELLIARSEKVRDVSLHKVYLLGNAHEDGLWFDALHLVSLQ</sequence>
<name>A0A5N6F369_9EURO</name>
<feature type="signal peptide" evidence="1">
    <location>
        <begin position="1"/>
        <end position="23"/>
    </location>
</feature>
<dbReference type="Proteomes" id="UP000326799">
    <property type="component" value="Unassembled WGS sequence"/>
</dbReference>
<accession>A0A5N6F369</accession>
<keyword evidence="1" id="KW-0732">Signal</keyword>
<gene>
    <name evidence="2" type="ORF">BDV33DRAFT_167294</name>
</gene>
<dbReference type="EMBL" id="ML733406">
    <property type="protein sequence ID" value="KAB8223280.1"/>
    <property type="molecule type" value="Genomic_DNA"/>
</dbReference>
<reference evidence="2 3" key="1">
    <citation type="submission" date="2019-04" db="EMBL/GenBank/DDBJ databases">
        <title>Fungal friends and foes A comparative genomics study of 23 Aspergillus species from section Flavi.</title>
        <authorList>
            <consortium name="DOE Joint Genome Institute"/>
            <person name="Kjaerbolling I."/>
            <person name="Vesth T.C."/>
            <person name="Frisvad J.C."/>
            <person name="Nybo J.L."/>
            <person name="Theobald S."/>
            <person name="Kildgaard S."/>
            <person name="Petersen T.I."/>
            <person name="Kuo A."/>
            <person name="Sato A."/>
            <person name="Lyhne E.K."/>
            <person name="Kogle M.E."/>
            <person name="Wiebenga A."/>
            <person name="Kun R.S."/>
            <person name="Lubbers R.J."/>
            <person name="Makela M.R."/>
            <person name="Barry K."/>
            <person name="Chovatia M."/>
            <person name="Clum A."/>
            <person name="Daum C."/>
            <person name="Haridas S."/>
            <person name="He G."/>
            <person name="LaButti K."/>
            <person name="Lipzen A."/>
            <person name="Mondo S."/>
            <person name="Pangilinan J."/>
            <person name="Riley R."/>
            <person name="Salamov A."/>
            <person name="Simmons B.A."/>
            <person name="Magnuson J.K."/>
            <person name="Henrissat B."/>
            <person name="Mortensen U.H."/>
            <person name="Larsen T.O."/>
            <person name="De vries R.P."/>
            <person name="Grigoriev I.V."/>
            <person name="Machida M."/>
            <person name="Baker S.E."/>
            <person name="Andersen M.R."/>
        </authorList>
    </citation>
    <scope>NUCLEOTIDE SEQUENCE [LARGE SCALE GENOMIC DNA]</scope>
    <source>
        <strain evidence="2 3">CBS 126849</strain>
    </source>
</reference>
<protein>
    <submittedName>
        <fullName evidence="2">Uncharacterized protein</fullName>
    </submittedName>
</protein>
<keyword evidence="3" id="KW-1185">Reference proteome</keyword>
<evidence type="ECO:0000313" key="3">
    <source>
        <dbReference type="Proteomes" id="UP000326799"/>
    </source>
</evidence>
<proteinExistence type="predicted"/>
<feature type="chain" id="PRO_5025020174" evidence="1">
    <location>
        <begin position="24"/>
        <end position="77"/>
    </location>
</feature>
<evidence type="ECO:0000313" key="2">
    <source>
        <dbReference type="EMBL" id="KAB8223280.1"/>
    </source>
</evidence>